<feature type="region of interest" description="Disordered" evidence="1">
    <location>
        <begin position="72"/>
        <end position="129"/>
    </location>
</feature>
<evidence type="ECO:0000313" key="5">
    <source>
        <dbReference type="Proteomes" id="UP001210231"/>
    </source>
</evidence>
<keyword evidence="2" id="KW-1133">Transmembrane helix</keyword>
<keyword evidence="5" id="KW-1185">Reference proteome</keyword>
<feature type="compositionally biased region" description="Polar residues" evidence="1">
    <location>
        <begin position="100"/>
        <end position="124"/>
    </location>
</feature>
<evidence type="ECO:0000256" key="2">
    <source>
        <dbReference type="SAM" id="Phobius"/>
    </source>
</evidence>
<feature type="compositionally biased region" description="Polar residues" evidence="1">
    <location>
        <begin position="72"/>
        <end position="88"/>
    </location>
</feature>
<reference evidence="4 5" key="1">
    <citation type="submission" date="2022-12" db="EMBL/GenBank/DDBJ databases">
        <title>Chitinophagaceae gen. sp. nov., a new member of the family Chitinophagaceae, isolated from soil in a chemical factory.</title>
        <authorList>
            <person name="Ke Z."/>
        </authorList>
    </citation>
    <scope>NUCLEOTIDE SEQUENCE [LARGE SCALE GENOMIC DNA]</scope>
    <source>
        <strain evidence="4 5">LY-5</strain>
    </source>
</reference>
<evidence type="ECO:0000259" key="3">
    <source>
        <dbReference type="Pfam" id="PF13568"/>
    </source>
</evidence>
<evidence type="ECO:0000256" key="1">
    <source>
        <dbReference type="SAM" id="MobiDB-lite"/>
    </source>
</evidence>
<keyword evidence="2" id="KW-0812">Transmembrane</keyword>
<proteinExistence type="predicted"/>
<dbReference type="InterPro" id="IPR025665">
    <property type="entry name" value="Beta-barrel_OMP_2"/>
</dbReference>
<protein>
    <recommendedName>
        <fullName evidence="3">Outer membrane protein beta-barrel domain-containing protein</fullName>
    </recommendedName>
</protein>
<accession>A0ABT4UP35</accession>
<name>A0ABT4UP35_9BACT</name>
<feature type="domain" description="Outer membrane protein beta-barrel" evidence="3">
    <location>
        <begin position="287"/>
        <end position="460"/>
    </location>
</feature>
<comment type="caution">
    <text evidence="4">The sequence shown here is derived from an EMBL/GenBank/DDBJ whole genome shotgun (WGS) entry which is preliminary data.</text>
</comment>
<organism evidence="4 5">
    <name type="scientific">Polluticaenibacter yanchengensis</name>
    <dbReference type="NCBI Taxonomy" id="3014562"/>
    <lineage>
        <taxon>Bacteria</taxon>
        <taxon>Pseudomonadati</taxon>
        <taxon>Bacteroidota</taxon>
        <taxon>Chitinophagia</taxon>
        <taxon>Chitinophagales</taxon>
        <taxon>Chitinophagaceae</taxon>
        <taxon>Polluticaenibacter</taxon>
    </lineage>
</organism>
<dbReference type="EMBL" id="JAQGEF010000029">
    <property type="protein sequence ID" value="MDA3616379.1"/>
    <property type="molecule type" value="Genomic_DNA"/>
</dbReference>
<dbReference type="RefSeq" id="WP_407032708.1">
    <property type="nucleotide sequence ID" value="NZ_JAQGEF010000029.1"/>
</dbReference>
<dbReference type="Proteomes" id="UP001210231">
    <property type="component" value="Unassembled WGS sequence"/>
</dbReference>
<keyword evidence="2" id="KW-0472">Membrane</keyword>
<dbReference type="Pfam" id="PF13568">
    <property type="entry name" value="OMP_b-brl_2"/>
    <property type="match status" value="1"/>
</dbReference>
<evidence type="ECO:0000313" key="4">
    <source>
        <dbReference type="EMBL" id="MDA3616379.1"/>
    </source>
</evidence>
<feature type="transmembrane region" description="Helical" evidence="2">
    <location>
        <begin position="49"/>
        <end position="67"/>
    </location>
</feature>
<gene>
    <name evidence="4" type="ORF">O3P16_16295</name>
</gene>
<sequence>MSQSEANKKNTSQPFSIDSDAGWASMSKLLDEQMPVLPAEDEKKKKRRWLVFFPILAAASVISFFLITPEKSTSVNSGDKLSETQTQPFAKEQKKPADFSESNQVPVNTAGNDVAATTNSNTPASVPGDKSMSNIDLAAPDINSNPLSQQSDPAGAIAGGANIGSGTRNIETLAAIHQNAQKTKRSTTKRSPVTNTSGTLNANAVFLNADAGFEINTLNSSPVTNINTDHSDTYTALQSGAEQNLDIAALSRGNVTMPDANDKMESETTVPVKRNTPNKKQFEWMAGMGVEKGLNNKNLGYHFTSKIMLPLSGKFSLSTGLVLLNGNGNVVSEDAYTKTFDTNTSVVKNVTKTTTFKSFKYLSVPVSLVYKIKPELYIGAGIQNSFLIKYKETENLELYDGNMNFLSSYPTADVDVGTIRMGQIEPATKVNKYDPRLLATVGYVYKHLRVEVNYERGIKNAVKSIGYTNIFNTGKAETLGVSLFYNLK</sequence>